<keyword evidence="4" id="KW-0443">Lipid metabolism</keyword>
<dbReference type="PANTHER" id="PTHR43180">
    <property type="entry name" value="3-OXOACYL-(ACYL-CARRIER-PROTEIN) REDUCTASE (AFU_ORTHOLOGUE AFUA_6G11210)"/>
    <property type="match status" value="1"/>
</dbReference>
<evidence type="ECO:0000256" key="5">
    <source>
        <dbReference type="ARBA" id="ARBA00023221"/>
    </source>
</evidence>
<dbReference type="Pfam" id="PF13561">
    <property type="entry name" value="adh_short_C2"/>
    <property type="match status" value="1"/>
</dbReference>
<dbReference type="EC" id="1.1.1.53" evidence="6"/>
<dbReference type="Proteomes" id="UP000234331">
    <property type="component" value="Unassembled WGS sequence"/>
</dbReference>
<evidence type="ECO:0000313" key="6">
    <source>
        <dbReference type="EMBL" id="SNQ46466.1"/>
    </source>
</evidence>
<keyword evidence="3" id="KW-0520">NAD</keyword>
<evidence type="ECO:0000256" key="4">
    <source>
        <dbReference type="ARBA" id="ARBA00023098"/>
    </source>
</evidence>
<comment type="similarity">
    <text evidence="1">Belongs to the short-chain dehydrogenases/reductases (SDR) family.</text>
</comment>
<evidence type="ECO:0000256" key="3">
    <source>
        <dbReference type="ARBA" id="ARBA00023027"/>
    </source>
</evidence>
<dbReference type="GO" id="GO:0008202">
    <property type="term" value="P:steroid metabolic process"/>
    <property type="evidence" value="ECO:0007669"/>
    <property type="project" value="UniProtKB-KW"/>
</dbReference>
<dbReference type="FunFam" id="3.40.50.720:FF:000084">
    <property type="entry name" value="Short-chain dehydrogenase reductase"/>
    <property type="match status" value="1"/>
</dbReference>
<dbReference type="PRINTS" id="PR00081">
    <property type="entry name" value="GDHRDH"/>
</dbReference>
<dbReference type="InterPro" id="IPR036291">
    <property type="entry name" value="NAD(P)-bd_dom_sf"/>
</dbReference>
<keyword evidence="2 6" id="KW-0560">Oxidoreductase</keyword>
<organism evidence="6 7">
    <name type="scientific">Frankia canadensis</name>
    <dbReference type="NCBI Taxonomy" id="1836972"/>
    <lineage>
        <taxon>Bacteria</taxon>
        <taxon>Bacillati</taxon>
        <taxon>Actinomycetota</taxon>
        <taxon>Actinomycetes</taxon>
        <taxon>Frankiales</taxon>
        <taxon>Frankiaceae</taxon>
        <taxon>Frankia</taxon>
    </lineage>
</organism>
<sequence length="274" mass="27846">MEGRLADRTYLVTGAASGIGTEICRRFVAEGARVVVADLQVEQGEATAKELGDTARFVRMDVSREADVAAGVDFAVAEFGALDGLVSNAGFVGAVGPIASIDVATWSRTIEVLLGGVFLGTKHAARVMVPRGQGVIVNMASTAALLGGRGAHAYSAAKAGVVGLTRSVAGELAPQGIRVNAIAPGTIMTPLIDGVMEGLGSSGFDHDALEEALRQDSPLRRAGRPEDVAAAAAYLVSDDARFVTGHVLVVDAGQTSAPTTAPLVATAAGQIGLR</sequence>
<name>A0A2I2KLE4_9ACTN</name>
<proteinExistence type="inferred from homology"/>
<gene>
    <name evidence="6" type="primary">fabG</name>
    <name evidence="6" type="ORF">FRACA_140065</name>
</gene>
<dbReference type="SUPFAM" id="SSF51735">
    <property type="entry name" value="NAD(P)-binding Rossmann-fold domains"/>
    <property type="match status" value="1"/>
</dbReference>
<dbReference type="AlphaFoldDB" id="A0A2I2KLE4"/>
<evidence type="ECO:0000256" key="2">
    <source>
        <dbReference type="ARBA" id="ARBA00023002"/>
    </source>
</evidence>
<keyword evidence="7" id="KW-1185">Reference proteome</keyword>
<evidence type="ECO:0000313" key="7">
    <source>
        <dbReference type="Proteomes" id="UP000234331"/>
    </source>
</evidence>
<dbReference type="EMBL" id="FZMO01000046">
    <property type="protein sequence ID" value="SNQ46466.1"/>
    <property type="molecule type" value="Genomic_DNA"/>
</dbReference>
<reference evidence="6 7" key="1">
    <citation type="submission" date="2017-06" db="EMBL/GenBank/DDBJ databases">
        <authorList>
            <person name="Kim H.J."/>
            <person name="Triplett B.A."/>
        </authorList>
    </citation>
    <scope>NUCLEOTIDE SEQUENCE [LARGE SCALE GENOMIC DNA]</scope>
    <source>
        <strain evidence="6">FRACA_ARgP5</strain>
    </source>
</reference>
<dbReference type="GO" id="GO:0047044">
    <property type="term" value="F:androstan-3-alpha,17-beta-diol dehydrogenase (NAD+) activity"/>
    <property type="evidence" value="ECO:0007669"/>
    <property type="project" value="UniProtKB-EC"/>
</dbReference>
<dbReference type="PANTHER" id="PTHR43180:SF28">
    <property type="entry name" value="NAD(P)-BINDING ROSSMANN-FOLD SUPERFAMILY PROTEIN"/>
    <property type="match status" value="1"/>
</dbReference>
<protein>
    <submittedName>
        <fullName evidence="6">3-alpha-(Or 20-beta)-hydroxysteroid dehydrogenase</fullName>
        <ecNumber evidence="6">1.1.1.53</ecNumber>
    </submittedName>
</protein>
<dbReference type="InterPro" id="IPR002347">
    <property type="entry name" value="SDR_fam"/>
</dbReference>
<accession>A0A2I2KLE4</accession>
<dbReference type="Gene3D" id="3.40.50.720">
    <property type="entry name" value="NAD(P)-binding Rossmann-like Domain"/>
    <property type="match status" value="1"/>
</dbReference>
<dbReference type="NCBIfam" id="NF005559">
    <property type="entry name" value="PRK07231.1"/>
    <property type="match status" value="1"/>
</dbReference>
<dbReference type="InterPro" id="IPR020904">
    <property type="entry name" value="Sc_DH/Rdtase_CS"/>
</dbReference>
<keyword evidence="5" id="KW-0753">Steroid metabolism</keyword>
<evidence type="ECO:0000256" key="1">
    <source>
        <dbReference type="ARBA" id="ARBA00006484"/>
    </source>
</evidence>
<dbReference type="PRINTS" id="PR00080">
    <property type="entry name" value="SDRFAMILY"/>
</dbReference>
<dbReference type="PROSITE" id="PS00061">
    <property type="entry name" value="ADH_SHORT"/>
    <property type="match status" value="1"/>
</dbReference>